<sequence>MTKGQAGVHTNSKEETTEVISAMPEIPCRRAVSATKGNMKIIITYPTKGDAREAELVKEVQMMMETMIMQQIKENKGDVK</sequence>
<comment type="caution">
    <text evidence="1">The sequence shown here is derived from an EMBL/GenBank/DDBJ whole genome shotgun (WGS) entry which is preliminary data.</text>
</comment>
<keyword evidence="2" id="KW-1185">Reference proteome</keyword>
<evidence type="ECO:0000313" key="2">
    <source>
        <dbReference type="Proteomes" id="UP000304953"/>
    </source>
</evidence>
<reference evidence="1" key="1">
    <citation type="submission" date="2019-04" db="EMBL/GenBank/DDBJ databases">
        <title>Microbes associate with the intestines of laboratory mice.</title>
        <authorList>
            <person name="Navarre W."/>
            <person name="Wong E."/>
            <person name="Huang K."/>
            <person name="Tropini C."/>
            <person name="Ng K."/>
            <person name="Yu B."/>
        </authorList>
    </citation>
    <scope>NUCLEOTIDE SEQUENCE</scope>
    <source>
        <strain evidence="1">NM01_1-7b</strain>
    </source>
</reference>
<name>A0AC61RM20_9FIRM</name>
<accession>A0AC61RM20</accession>
<gene>
    <name evidence="1" type="ORF">E5329_28570</name>
</gene>
<evidence type="ECO:0000313" key="1">
    <source>
        <dbReference type="EMBL" id="TGY85959.1"/>
    </source>
</evidence>
<organism evidence="1 2">
    <name type="scientific">Petralouisia muris</name>
    <dbReference type="NCBI Taxonomy" id="3032872"/>
    <lineage>
        <taxon>Bacteria</taxon>
        <taxon>Bacillati</taxon>
        <taxon>Bacillota</taxon>
        <taxon>Clostridia</taxon>
        <taxon>Lachnospirales</taxon>
        <taxon>Lachnospiraceae</taxon>
        <taxon>Petralouisia</taxon>
    </lineage>
</organism>
<dbReference type="Proteomes" id="UP000304953">
    <property type="component" value="Unassembled WGS sequence"/>
</dbReference>
<proteinExistence type="predicted"/>
<protein>
    <submittedName>
        <fullName evidence="1">Uncharacterized protein</fullName>
    </submittedName>
</protein>
<dbReference type="EMBL" id="SRYA01000166">
    <property type="protein sequence ID" value="TGY85959.1"/>
    <property type="molecule type" value="Genomic_DNA"/>
</dbReference>